<feature type="region of interest" description="Disordered" evidence="1">
    <location>
        <begin position="1"/>
        <end position="59"/>
    </location>
</feature>
<comment type="caution">
    <text evidence="2">The sequence shown here is derived from an EMBL/GenBank/DDBJ whole genome shotgun (WGS) entry which is preliminary data.</text>
</comment>
<protein>
    <submittedName>
        <fullName evidence="2">Uncharacterized protein</fullName>
    </submittedName>
</protein>
<proteinExistence type="predicted"/>
<feature type="compositionally biased region" description="Basic and acidic residues" evidence="1">
    <location>
        <begin position="24"/>
        <end position="39"/>
    </location>
</feature>
<gene>
    <name evidence="2" type="ORF">NP493_1535g00000</name>
</gene>
<accession>A0AAD9JZ43</accession>
<sequence length="59" mass="7005">MSRTLTAKYTWDRDTAQHQRQIPRRGDSQKNHGRMDNIRHAPRQLQGNIGTCLKRQVYN</sequence>
<reference evidence="2" key="1">
    <citation type="journal article" date="2023" name="Mol. Biol. Evol.">
        <title>Third-Generation Sequencing Reveals the Adaptive Role of the Epigenome in Three Deep-Sea Polychaetes.</title>
        <authorList>
            <person name="Perez M."/>
            <person name="Aroh O."/>
            <person name="Sun Y."/>
            <person name="Lan Y."/>
            <person name="Juniper S.K."/>
            <person name="Young C.R."/>
            <person name="Angers B."/>
            <person name="Qian P.Y."/>
        </authorList>
    </citation>
    <scope>NUCLEOTIDE SEQUENCE</scope>
    <source>
        <strain evidence="2">R07B-5</strain>
    </source>
</reference>
<evidence type="ECO:0000313" key="2">
    <source>
        <dbReference type="EMBL" id="KAK2162153.1"/>
    </source>
</evidence>
<organism evidence="2 3">
    <name type="scientific">Ridgeia piscesae</name>
    <name type="common">Tubeworm</name>
    <dbReference type="NCBI Taxonomy" id="27915"/>
    <lineage>
        <taxon>Eukaryota</taxon>
        <taxon>Metazoa</taxon>
        <taxon>Spiralia</taxon>
        <taxon>Lophotrochozoa</taxon>
        <taxon>Annelida</taxon>
        <taxon>Polychaeta</taxon>
        <taxon>Sedentaria</taxon>
        <taxon>Canalipalpata</taxon>
        <taxon>Sabellida</taxon>
        <taxon>Siboglinidae</taxon>
        <taxon>Ridgeia</taxon>
    </lineage>
</organism>
<evidence type="ECO:0000313" key="3">
    <source>
        <dbReference type="Proteomes" id="UP001209878"/>
    </source>
</evidence>
<dbReference type="Proteomes" id="UP001209878">
    <property type="component" value="Unassembled WGS sequence"/>
</dbReference>
<dbReference type="EMBL" id="JAODUO010001536">
    <property type="protein sequence ID" value="KAK2162153.1"/>
    <property type="molecule type" value="Genomic_DNA"/>
</dbReference>
<name>A0AAD9JZ43_RIDPI</name>
<dbReference type="AlphaFoldDB" id="A0AAD9JZ43"/>
<keyword evidence="3" id="KW-1185">Reference proteome</keyword>
<evidence type="ECO:0000256" key="1">
    <source>
        <dbReference type="SAM" id="MobiDB-lite"/>
    </source>
</evidence>